<dbReference type="InterPro" id="IPR038135">
    <property type="entry name" value="Methylthiotransferase_N_sf"/>
</dbReference>
<protein>
    <recommendedName>
        <fullName evidence="5">Threonylcarbamoyladenosine tRNA methylthiotransferase</fullName>
        <ecNumber evidence="4">2.8.4.5</ecNumber>
    </recommendedName>
    <alternativeName>
        <fullName evidence="13">tRNA-t(6)A37 methylthiotransferase</fullName>
    </alternativeName>
</protein>
<keyword evidence="10" id="KW-0479">Metal-binding</keyword>
<dbReference type="PANTHER" id="PTHR11918">
    <property type="entry name" value="RADICAL SAM PROTEINS"/>
    <property type="match status" value="1"/>
</dbReference>
<keyword evidence="15" id="KW-0472">Membrane</keyword>
<reference evidence="19 20" key="1">
    <citation type="submission" date="2024-02" db="EMBL/GenBank/DDBJ databases">
        <authorList>
            <person name="Chen Y."/>
            <person name="Shah S."/>
            <person name="Dougan E. K."/>
            <person name="Thang M."/>
            <person name="Chan C."/>
        </authorList>
    </citation>
    <scope>NUCLEOTIDE SEQUENCE [LARGE SCALE GENOMIC DNA]</scope>
</reference>
<dbReference type="SFLD" id="SFLDG01082">
    <property type="entry name" value="B12-binding_domain_containing"/>
    <property type="match status" value="1"/>
</dbReference>
<dbReference type="PROSITE" id="PS01278">
    <property type="entry name" value="MTTASE_RADICAL"/>
    <property type="match status" value="1"/>
</dbReference>
<dbReference type="InterPro" id="IPR006466">
    <property type="entry name" value="MiaB-like_arc_euk"/>
</dbReference>
<dbReference type="NCBIfam" id="TIGR00089">
    <property type="entry name" value="MiaB/RimO family radical SAM methylthiotransferase"/>
    <property type="match status" value="1"/>
</dbReference>
<dbReference type="InterPro" id="IPR005839">
    <property type="entry name" value="Methylthiotransferase"/>
</dbReference>
<dbReference type="InterPro" id="IPR007197">
    <property type="entry name" value="rSAM"/>
</dbReference>
<evidence type="ECO:0000256" key="10">
    <source>
        <dbReference type="ARBA" id="ARBA00022723"/>
    </source>
</evidence>
<evidence type="ECO:0000259" key="18">
    <source>
        <dbReference type="PROSITE" id="PS51918"/>
    </source>
</evidence>
<evidence type="ECO:0000256" key="5">
    <source>
        <dbReference type="ARBA" id="ARBA00018810"/>
    </source>
</evidence>
<name>A0ABP0MDD9_9DINO</name>
<dbReference type="Gene3D" id="3.40.50.12160">
    <property type="entry name" value="Methylthiotransferase, N-terminal domain"/>
    <property type="match status" value="1"/>
</dbReference>
<gene>
    <name evidence="19" type="ORF">SCF082_LOCUS27113</name>
</gene>
<evidence type="ECO:0000256" key="6">
    <source>
        <dbReference type="ARBA" id="ARBA00022485"/>
    </source>
</evidence>
<sequence>MELLRRNVSIRNWNLPIFCSATFGILYLIRSHLLHRLLTIFEWPQKSVANQLEPQEAFEDQEAPDVEDLEAPGAERPSWGATEVKKKWSKAVLEATRDQSQVSQDDRHLPGRQRIFVKTYGCAHNNSDSEFMMGLLQSYGYCFTESWQEADCLVVNSCTVKGPSQDSSVNLVKAARDHGKAVVLAGCVPTADGGLAKSLEGVSMLGVSQLDRVVEVVEQSLQGHQVSLLNHRSSMPSLDLLKVRKNQYVEIIPISGGCLGNCSYCKTKHARGSLSSYSEGAILSRALQAVAEGVSEIWLTSEDTGAYGIDIGSNIASLLHRVADALPSHVMLKLGMTNPPYMLAHIDAVAEVLRRPNVFEYLHVPVQSGSDAVLRAMVREYTRADFERLVDGLRSQVPDLFIGTDVICGFPAEGEEDHQTTMDLVKKYCFPMLNISQFYPRPNTAAARLKRLPGQVVKARSTEMTQLFESYKTWDHLAGQTMRVWFSETDERRGQTVGHTKGYAKVVVKRDDKLLGNSAMVHLHSATKWHVDGMVIGS</sequence>
<dbReference type="SUPFAM" id="SSF102114">
    <property type="entry name" value="Radical SAM enzymes"/>
    <property type="match status" value="1"/>
</dbReference>
<evidence type="ECO:0000256" key="12">
    <source>
        <dbReference type="ARBA" id="ARBA00023014"/>
    </source>
</evidence>
<dbReference type="PROSITE" id="PS51449">
    <property type="entry name" value="MTTASE_N"/>
    <property type="match status" value="1"/>
</dbReference>
<dbReference type="CDD" id="cd01335">
    <property type="entry name" value="Radical_SAM"/>
    <property type="match status" value="1"/>
</dbReference>
<evidence type="ECO:0000256" key="13">
    <source>
        <dbReference type="ARBA" id="ARBA00031213"/>
    </source>
</evidence>
<comment type="caution">
    <text evidence="19">The sequence shown here is derived from an EMBL/GenBank/DDBJ whole genome shotgun (WGS) entry which is preliminary data.</text>
</comment>
<dbReference type="Pfam" id="PF04055">
    <property type="entry name" value="Radical_SAM"/>
    <property type="match status" value="1"/>
</dbReference>
<comment type="catalytic activity">
    <reaction evidence="14">
        <text>N(6)-L-threonylcarbamoyladenosine(37) in tRNA + (sulfur carrier)-SH + AH2 + 2 S-adenosyl-L-methionine = 2-methylsulfanyl-N(6)-L-threonylcarbamoyladenosine(37) in tRNA + (sulfur carrier)-H + 5'-deoxyadenosine + L-methionine + A + S-adenosyl-L-homocysteine + 2 H(+)</text>
        <dbReference type="Rhea" id="RHEA:37075"/>
        <dbReference type="Rhea" id="RHEA-COMP:10163"/>
        <dbReference type="Rhea" id="RHEA-COMP:11092"/>
        <dbReference type="Rhea" id="RHEA-COMP:14737"/>
        <dbReference type="Rhea" id="RHEA-COMP:14739"/>
        <dbReference type="ChEBI" id="CHEBI:13193"/>
        <dbReference type="ChEBI" id="CHEBI:15378"/>
        <dbReference type="ChEBI" id="CHEBI:17319"/>
        <dbReference type="ChEBI" id="CHEBI:17499"/>
        <dbReference type="ChEBI" id="CHEBI:29917"/>
        <dbReference type="ChEBI" id="CHEBI:57844"/>
        <dbReference type="ChEBI" id="CHEBI:57856"/>
        <dbReference type="ChEBI" id="CHEBI:59789"/>
        <dbReference type="ChEBI" id="CHEBI:64428"/>
        <dbReference type="ChEBI" id="CHEBI:74418"/>
        <dbReference type="ChEBI" id="CHEBI:74420"/>
        <dbReference type="EC" id="2.8.4.5"/>
    </reaction>
</comment>
<comment type="function">
    <text evidence="2">Catalyzes the methylthiolation of N6-threonylcarbamoyladenosine (t(6)A), leading to the formation of 2-methylthio-N6-threonylcarbamoyladenosine (ms(2)t(6)A) at position 37 in tRNAs that read codons beginning with adenine.</text>
</comment>
<organism evidence="19 20">
    <name type="scientific">Durusdinium trenchii</name>
    <dbReference type="NCBI Taxonomy" id="1381693"/>
    <lineage>
        <taxon>Eukaryota</taxon>
        <taxon>Sar</taxon>
        <taxon>Alveolata</taxon>
        <taxon>Dinophyceae</taxon>
        <taxon>Suessiales</taxon>
        <taxon>Symbiodiniaceae</taxon>
        <taxon>Durusdinium</taxon>
    </lineage>
</organism>
<dbReference type="InterPro" id="IPR020612">
    <property type="entry name" value="Methylthiotransferase_CS"/>
</dbReference>
<feature type="domain" description="Radical SAM core" evidence="18">
    <location>
        <begin position="241"/>
        <end position="475"/>
    </location>
</feature>
<evidence type="ECO:0000313" key="20">
    <source>
        <dbReference type="Proteomes" id="UP001642464"/>
    </source>
</evidence>
<evidence type="ECO:0000313" key="19">
    <source>
        <dbReference type="EMBL" id="CAK9048754.1"/>
    </source>
</evidence>
<evidence type="ECO:0000256" key="15">
    <source>
        <dbReference type="SAM" id="Phobius"/>
    </source>
</evidence>
<dbReference type="SFLD" id="SFLDS00029">
    <property type="entry name" value="Radical_SAM"/>
    <property type="match status" value="1"/>
</dbReference>
<feature type="domain" description="MTTase N-terminal" evidence="17">
    <location>
        <begin position="113"/>
        <end position="222"/>
    </location>
</feature>
<evidence type="ECO:0000256" key="3">
    <source>
        <dbReference type="ARBA" id="ARBA00008616"/>
    </source>
</evidence>
<dbReference type="InterPro" id="IPR013848">
    <property type="entry name" value="Methylthiotransferase_N"/>
</dbReference>
<dbReference type="InterPro" id="IPR006638">
    <property type="entry name" value="Elp3/MiaA/NifB-like_rSAM"/>
</dbReference>
<dbReference type="InterPro" id="IPR023404">
    <property type="entry name" value="rSAM_horseshoe"/>
</dbReference>
<keyword evidence="12" id="KW-0411">Iron-sulfur</keyword>
<dbReference type="PROSITE" id="PS51918">
    <property type="entry name" value="RADICAL_SAM"/>
    <property type="match status" value="1"/>
</dbReference>
<dbReference type="NCBIfam" id="TIGR01578">
    <property type="entry name" value="MiaB-like-B"/>
    <property type="match status" value="1"/>
</dbReference>
<keyword evidence="11" id="KW-0408">Iron</keyword>
<keyword evidence="15" id="KW-0812">Transmembrane</keyword>
<keyword evidence="9" id="KW-0819">tRNA processing</keyword>
<dbReference type="PROSITE" id="PS50926">
    <property type="entry name" value="TRAM"/>
    <property type="match status" value="1"/>
</dbReference>
<dbReference type="PANTHER" id="PTHR11918:SF45">
    <property type="entry name" value="THREONYLCARBAMOYLADENOSINE TRNA METHYLTHIOTRANSFERASE"/>
    <property type="match status" value="1"/>
</dbReference>
<keyword evidence="8" id="KW-0949">S-adenosyl-L-methionine</keyword>
<evidence type="ECO:0000256" key="14">
    <source>
        <dbReference type="ARBA" id="ARBA00051661"/>
    </source>
</evidence>
<evidence type="ECO:0000259" key="16">
    <source>
        <dbReference type="PROSITE" id="PS50926"/>
    </source>
</evidence>
<accession>A0ABP0MDD9</accession>
<evidence type="ECO:0000256" key="8">
    <source>
        <dbReference type="ARBA" id="ARBA00022691"/>
    </source>
</evidence>
<keyword evidence="7" id="KW-0808">Transferase</keyword>
<evidence type="ECO:0000256" key="4">
    <source>
        <dbReference type="ARBA" id="ARBA00013273"/>
    </source>
</evidence>
<evidence type="ECO:0000256" key="2">
    <source>
        <dbReference type="ARBA" id="ARBA00002399"/>
    </source>
</evidence>
<feature type="transmembrane region" description="Helical" evidence="15">
    <location>
        <begin position="12"/>
        <end position="29"/>
    </location>
</feature>
<proteinExistence type="inferred from homology"/>
<keyword evidence="6" id="KW-0004">4Fe-4S</keyword>
<feature type="domain" description="TRAM" evidence="16">
    <location>
        <begin position="475"/>
        <end position="537"/>
    </location>
</feature>
<dbReference type="Proteomes" id="UP001642464">
    <property type="component" value="Unassembled WGS sequence"/>
</dbReference>
<comment type="similarity">
    <text evidence="3">Belongs to the methylthiotransferase family. CDKAL1 subfamily.</text>
</comment>
<evidence type="ECO:0000256" key="1">
    <source>
        <dbReference type="ARBA" id="ARBA00001966"/>
    </source>
</evidence>
<dbReference type="Pfam" id="PF00919">
    <property type="entry name" value="UPF0004"/>
    <property type="match status" value="1"/>
</dbReference>
<dbReference type="InterPro" id="IPR058240">
    <property type="entry name" value="rSAM_sf"/>
</dbReference>
<dbReference type="EC" id="2.8.4.5" evidence="4"/>
<comment type="cofactor">
    <cofactor evidence="1">
        <name>[4Fe-4S] cluster</name>
        <dbReference type="ChEBI" id="CHEBI:49883"/>
    </cofactor>
</comment>
<keyword evidence="15" id="KW-1133">Transmembrane helix</keyword>
<dbReference type="Gene3D" id="3.80.30.20">
    <property type="entry name" value="tm_1862 like domain"/>
    <property type="match status" value="1"/>
</dbReference>
<evidence type="ECO:0000259" key="17">
    <source>
        <dbReference type="PROSITE" id="PS51449"/>
    </source>
</evidence>
<dbReference type="InterPro" id="IPR002792">
    <property type="entry name" value="TRAM_dom"/>
</dbReference>
<dbReference type="SMART" id="SM00729">
    <property type="entry name" value="Elp3"/>
    <property type="match status" value="1"/>
</dbReference>
<keyword evidence="20" id="KW-1185">Reference proteome</keyword>
<evidence type="ECO:0000256" key="7">
    <source>
        <dbReference type="ARBA" id="ARBA00022679"/>
    </source>
</evidence>
<evidence type="ECO:0000256" key="9">
    <source>
        <dbReference type="ARBA" id="ARBA00022694"/>
    </source>
</evidence>
<dbReference type="EMBL" id="CAXAMM010020835">
    <property type="protein sequence ID" value="CAK9048754.1"/>
    <property type="molecule type" value="Genomic_DNA"/>
</dbReference>
<evidence type="ECO:0000256" key="11">
    <source>
        <dbReference type="ARBA" id="ARBA00023004"/>
    </source>
</evidence>